<dbReference type="GO" id="GO:1990879">
    <property type="term" value="C:CST complex"/>
    <property type="evidence" value="ECO:0007669"/>
    <property type="project" value="InterPro"/>
</dbReference>
<keyword evidence="2" id="KW-1185">Reference proteome</keyword>
<dbReference type="GO" id="GO:0016233">
    <property type="term" value="P:telomere capping"/>
    <property type="evidence" value="ECO:0007669"/>
    <property type="project" value="InterPro"/>
</dbReference>
<protein>
    <recommendedName>
        <fullName evidence="3">OB domain-containing protein</fullName>
    </recommendedName>
</protein>
<dbReference type="Pfam" id="PF12658">
    <property type="entry name" value="Ten1"/>
    <property type="match status" value="1"/>
</dbReference>
<dbReference type="OrthoDB" id="5275361at2759"/>
<evidence type="ECO:0000313" key="1">
    <source>
        <dbReference type="EMBL" id="KXT15247.1"/>
    </source>
</evidence>
<reference evidence="1 2" key="1">
    <citation type="submission" date="2015-07" db="EMBL/GenBank/DDBJ databases">
        <title>Comparative genomics of the Sigatoka disease complex on banana suggests a link between parallel evolutionary changes in Pseudocercospora fijiensis and Pseudocercospora eumusae and increased virulence on the banana host.</title>
        <authorList>
            <person name="Chang T.-C."/>
            <person name="Salvucci A."/>
            <person name="Crous P.W."/>
            <person name="Stergiopoulos I."/>
        </authorList>
    </citation>
    <scope>NUCLEOTIDE SEQUENCE [LARGE SCALE GENOMIC DNA]</scope>
    <source>
        <strain evidence="1 2">CBS 116634</strain>
    </source>
</reference>
<dbReference type="Gene3D" id="2.40.50.140">
    <property type="entry name" value="Nucleic acid-binding proteins"/>
    <property type="match status" value="1"/>
</dbReference>
<dbReference type="GO" id="GO:0043047">
    <property type="term" value="F:single-stranded telomeric DNA binding"/>
    <property type="evidence" value="ECO:0007669"/>
    <property type="project" value="InterPro"/>
</dbReference>
<dbReference type="Proteomes" id="UP000073492">
    <property type="component" value="Unassembled WGS sequence"/>
</dbReference>
<evidence type="ECO:0008006" key="3">
    <source>
        <dbReference type="Google" id="ProtNLM"/>
    </source>
</evidence>
<sequence>MASSDPQHRRPEPTRLVLLEQIREQEQGTKIRFLGCVHAYSGKRGFLVLKHDFPATTAKAPMVLANISNMLETMNRDLVQTGAWINVVGYVRKPARSAINEEMRGDGKTSIRRRPISIPYLEATMIWSAGAVNVASYTSAARSYQQSLPTAS</sequence>
<dbReference type="InterPro" id="IPR024222">
    <property type="entry name" value="Ten1_fungal"/>
</dbReference>
<proteinExistence type="predicted"/>
<dbReference type="AlphaFoldDB" id="A0A139IKE0"/>
<organism evidence="1 2">
    <name type="scientific">Pseudocercospora musae</name>
    <dbReference type="NCBI Taxonomy" id="113226"/>
    <lineage>
        <taxon>Eukaryota</taxon>
        <taxon>Fungi</taxon>
        <taxon>Dikarya</taxon>
        <taxon>Ascomycota</taxon>
        <taxon>Pezizomycotina</taxon>
        <taxon>Dothideomycetes</taxon>
        <taxon>Dothideomycetidae</taxon>
        <taxon>Mycosphaerellales</taxon>
        <taxon>Mycosphaerellaceae</taxon>
        <taxon>Pseudocercospora</taxon>
    </lineage>
</organism>
<name>A0A139IKE0_9PEZI</name>
<evidence type="ECO:0000313" key="2">
    <source>
        <dbReference type="Proteomes" id="UP000073492"/>
    </source>
</evidence>
<accession>A0A139IKE0</accession>
<dbReference type="EMBL" id="LFZO01000063">
    <property type="protein sequence ID" value="KXT15247.1"/>
    <property type="molecule type" value="Genomic_DNA"/>
</dbReference>
<comment type="caution">
    <text evidence="1">The sequence shown here is derived from an EMBL/GenBank/DDBJ whole genome shotgun (WGS) entry which is preliminary data.</text>
</comment>
<gene>
    <name evidence="1" type="ORF">AC579_1382</name>
</gene>
<dbReference type="InterPro" id="IPR012340">
    <property type="entry name" value="NA-bd_OB-fold"/>
</dbReference>